<accession>A0ABP5NYZ3</accession>
<sequence length="67" mass="7115">MTVRMTLRTALAEGQGPSYSIAMIATAGRPDRCPGRIAPRGHVRLTAIETREQAGMSGAAHTHTRGN</sequence>
<keyword evidence="2" id="KW-1185">Reference proteome</keyword>
<evidence type="ECO:0000313" key="2">
    <source>
        <dbReference type="Proteomes" id="UP001501391"/>
    </source>
</evidence>
<evidence type="ECO:0000313" key="1">
    <source>
        <dbReference type="EMBL" id="GAA2204619.1"/>
    </source>
</evidence>
<protein>
    <submittedName>
        <fullName evidence="1">Uncharacterized protein</fullName>
    </submittedName>
</protein>
<comment type="caution">
    <text evidence="1">The sequence shown here is derived from an EMBL/GenBank/DDBJ whole genome shotgun (WGS) entry which is preliminary data.</text>
</comment>
<dbReference type="Proteomes" id="UP001501391">
    <property type="component" value="Unassembled WGS sequence"/>
</dbReference>
<gene>
    <name evidence="1" type="ORF">GCM10009787_72450</name>
</gene>
<name>A0ABP5NYZ3_9ACTN</name>
<proteinExistence type="predicted"/>
<organism evidence="1 2">
    <name type="scientific">Streptomyces bangladeshensis</name>
    <dbReference type="NCBI Taxonomy" id="295352"/>
    <lineage>
        <taxon>Bacteria</taxon>
        <taxon>Bacillati</taxon>
        <taxon>Actinomycetota</taxon>
        <taxon>Actinomycetes</taxon>
        <taxon>Kitasatosporales</taxon>
        <taxon>Streptomycetaceae</taxon>
        <taxon>Streptomyces</taxon>
    </lineage>
</organism>
<dbReference type="EMBL" id="BAAAOQ010000035">
    <property type="protein sequence ID" value="GAA2204619.1"/>
    <property type="molecule type" value="Genomic_DNA"/>
</dbReference>
<reference evidence="2" key="1">
    <citation type="journal article" date="2019" name="Int. J. Syst. Evol. Microbiol.">
        <title>The Global Catalogue of Microorganisms (GCM) 10K type strain sequencing project: providing services to taxonomists for standard genome sequencing and annotation.</title>
        <authorList>
            <consortium name="The Broad Institute Genomics Platform"/>
            <consortium name="The Broad Institute Genome Sequencing Center for Infectious Disease"/>
            <person name="Wu L."/>
            <person name="Ma J."/>
        </authorList>
    </citation>
    <scope>NUCLEOTIDE SEQUENCE [LARGE SCALE GENOMIC DNA]</scope>
    <source>
        <strain evidence="2">JCM 14924</strain>
    </source>
</reference>